<feature type="transmembrane region" description="Helical" evidence="5">
    <location>
        <begin position="94"/>
        <end position="123"/>
    </location>
</feature>
<feature type="transmembrane region" description="Helical" evidence="5">
    <location>
        <begin position="143"/>
        <end position="160"/>
    </location>
</feature>
<dbReference type="AlphaFoldDB" id="A0A974WHE4"/>
<evidence type="ECO:0000256" key="4">
    <source>
        <dbReference type="ARBA" id="ARBA00023136"/>
    </source>
</evidence>
<organism evidence="6 7">
    <name type="scientific">Fulvivirga lutea</name>
    <dbReference type="NCBI Taxonomy" id="2810512"/>
    <lineage>
        <taxon>Bacteria</taxon>
        <taxon>Pseudomonadati</taxon>
        <taxon>Bacteroidota</taxon>
        <taxon>Cytophagia</taxon>
        <taxon>Cytophagales</taxon>
        <taxon>Fulvivirgaceae</taxon>
        <taxon>Fulvivirga</taxon>
    </lineage>
</organism>
<dbReference type="RefSeq" id="WP_205723092.1">
    <property type="nucleotide sequence ID" value="NZ_CP070608.1"/>
</dbReference>
<proteinExistence type="predicted"/>
<dbReference type="GO" id="GO:0016020">
    <property type="term" value="C:membrane"/>
    <property type="evidence" value="ECO:0007669"/>
    <property type="project" value="UniProtKB-SubCell"/>
</dbReference>
<keyword evidence="3 5" id="KW-1133">Transmembrane helix</keyword>
<dbReference type="EMBL" id="CP070608">
    <property type="protein sequence ID" value="QSE98578.1"/>
    <property type="molecule type" value="Genomic_DNA"/>
</dbReference>
<evidence type="ECO:0000256" key="1">
    <source>
        <dbReference type="ARBA" id="ARBA00004141"/>
    </source>
</evidence>
<name>A0A974WHE4_9BACT</name>
<evidence type="ECO:0000256" key="3">
    <source>
        <dbReference type="ARBA" id="ARBA00022989"/>
    </source>
</evidence>
<dbReference type="PANTHER" id="PTHR37306:SF1">
    <property type="entry name" value="COLICIN V PRODUCTION PROTEIN"/>
    <property type="match status" value="1"/>
</dbReference>
<protein>
    <submittedName>
        <fullName evidence="6">CvpA family protein</fullName>
    </submittedName>
</protein>
<evidence type="ECO:0000313" key="7">
    <source>
        <dbReference type="Proteomes" id="UP000662783"/>
    </source>
</evidence>
<evidence type="ECO:0000313" key="6">
    <source>
        <dbReference type="EMBL" id="QSE98578.1"/>
    </source>
</evidence>
<evidence type="ECO:0000256" key="2">
    <source>
        <dbReference type="ARBA" id="ARBA00022692"/>
    </source>
</evidence>
<dbReference type="Pfam" id="PF02674">
    <property type="entry name" value="Colicin_V"/>
    <property type="match status" value="1"/>
</dbReference>
<feature type="transmembrane region" description="Helical" evidence="5">
    <location>
        <begin position="24"/>
        <end position="42"/>
    </location>
</feature>
<reference evidence="6" key="1">
    <citation type="submission" date="2021-02" db="EMBL/GenBank/DDBJ databases">
        <title>Fulvivirga sp. S481 isolated from sea water.</title>
        <authorList>
            <person name="Bae S.S."/>
            <person name="Baek K."/>
        </authorList>
    </citation>
    <scope>NUCLEOTIDE SEQUENCE</scope>
    <source>
        <strain evidence="6">S481</strain>
    </source>
</reference>
<dbReference type="InterPro" id="IPR003825">
    <property type="entry name" value="Colicin-V_CvpA"/>
</dbReference>
<keyword evidence="2 5" id="KW-0812">Transmembrane</keyword>
<evidence type="ECO:0000256" key="5">
    <source>
        <dbReference type="SAM" id="Phobius"/>
    </source>
</evidence>
<sequence length="178" mass="19730">MNKLDFILLAPLLFGAYQGYKKGFVLEIIAIISFVLAIIGGFKLMHWGMNLLDQYFDIGGDLLPYLSFILIFIGIILLVNVIGKVFKKIIDLTLLGAVDNIAGAMLSLLKWAFGISIVLWLSASFGMELPLDWTEGSYFYEPVLSFAPGFIGFITDYIPFAHDLFDQIKELLSGGSST</sequence>
<feature type="transmembrane region" description="Helical" evidence="5">
    <location>
        <begin position="62"/>
        <end position="82"/>
    </location>
</feature>
<dbReference type="KEGG" id="fuv:JR347_05720"/>
<comment type="subcellular location">
    <subcellularLocation>
        <location evidence="1">Membrane</location>
        <topology evidence="1">Multi-pass membrane protein</topology>
    </subcellularLocation>
</comment>
<gene>
    <name evidence="6" type="ORF">JR347_05720</name>
</gene>
<dbReference type="Proteomes" id="UP000662783">
    <property type="component" value="Chromosome"/>
</dbReference>
<keyword evidence="7" id="KW-1185">Reference proteome</keyword>
<keyword evidence="4 5" id="KW-0472">Membrane</keyword>
<accession>A0A974WHE4</accession>
<dbReference type="GO" id="GO:0009403">
    <property type="term" value="P:toxin biosynthetic process"/>
    <property type="evidence" value="ECO:0007669"/>
    <property type="project" value="InterPro"/>
</dbReference>
<dbReference type="PANTHER" id="PTHR37306">
    <property type="entry name" value="COLICIN V PRODUCTION PROTEIN"/>
    <property type="match status" value="1"/>
</dbReference>